<dbReference type="EMBL" id="CP044016">
    <property type="protein sequence ID" value="QES90952.1"/>
    <property type="molecule type" value="Genomic_DNA"/>
</dbReference>
<dbReference type="Proteomes" id="UP000292424">
    <property type="component" value="Chromosome"/>
</dbReference>
<accession>A0A5P2GAK4</accession>
<sequence length="210" mass="23870">MDRKEVSGTLRNKERSKLKFLDAVGKILKTKGFSALKINNIASEAGVDKKMIYTYFGGLDGLVDTYIRSQDYWINVPSSNILVDSHDGGKTLLKEMLCKQFLYVSKNEELQKLLLWGLSEERSALRKMTDLQEENGEKLFRSIFDPQFGKNAKMFRAITAILVSGLYYLDLYASVNGSHFSGVDMQSDEGRILVEDALSFLIDKTYEHLQ</sequence>
<proteinExistence type="predicted"/>
<evidence type="ECO:0000256" key="1">
    <source>
        <dbReference type="ARBA" id="ARBA00023125"/>
    </source>
</evidence>
<evidence type="ECO:0000259" key="3">
    <source>
        <dbReference type="PROSITE" id="PS50977"/>
    </source>
</evidence>
<dbReference type="GO" id="GO:0003677">
    <property type="term" value="F:DNA binding"/>
    <property type="evidence" value="ECO:0007669"/>
    <property type="project" value="UniProtKB-UniRule"/>
</dbReference>
<dbReference type="InterPro" id="IPR009057">
    <property type="entry name" value="Homeodomain-like_sf"/>
</dbReference>
<feature type="domain" description="HTH tetR-type" evidence="3">
    <location>
        <begin position="14"/>
        <end position="74"/>
    </location>
</feature>
<dbReference type="PROSITE" id="PS50977">
    <property type="entry name" value="HTH_TETR_2"/>
    <property type="match status" value="1"/>
</dbReference>
<evidence type="ECO:0000313" key="4">
    <source>
        <dbReference type="EMBL" id="QES90952.1"/>
    </source>
</evidence>
<reference evidence="4 5" key="1">
    <citation type="submission" date="2019-09" db="EMBL/GenBank/DDBJ databases">
        <title>Complete genome sequence of Arachidicoccus sp. B3-10 isolated from apple orchard soil.</title>
        <authorList>
            <person name="Kim H.S."/>
            <person name="Han K.-I."/>
            <person name="Suh M.K."/>
            <person name="Lee K.C."/>
            <person name="Eom M.K."/>
            <person name="Kim J.-S."/>
            <person name="Kang S.W."/>
            <person name="Sin Y."/>
            <person name="Lee J.-S."/>
        </authorList>
    </citation>
    <scope>NUCLEOTIDE SEQUENCE [LARGE SCALE GENOMIC DNA]</scope>
    <source>
        <strain evidence="4 5">B3-10</strain>
    </source>
</reference>
<name>A0A5P2GAK4_9BACT</name>
<dbReference type="Pfam" id="PF00440">
    <property type="entry name" value="TetR_N"/>
    <property type="match status" value="1"/>
</dbReference>
<dbReference type="KEGG" id="arac:E0W69_009020"/>
<feature type="DNA-binding region" description="H-T-H motif" evidence="2">
    <location>
        <begin position="37"/>
        <end position="56"/>
    </location>
</feature>
<dbReference type="InterPro" id="IPR001647">
    <property type="entry name" value="HTH_TetR"/>
</dbReference>
<evidence type="ECO:0000256" key="2">
    <source>
        <dbReference type="PROSITE-ProRule" id="PRU00335"/>
    </source>
</evidence>
<evidence type="ECO:0000313" key="5">
    <source>
        <dbReference type="Proteomes" id="UP000292424"/>
    </source>
</evidence>
<keyword evidence="1 2" id="KW-0238">DNA-binding</keyword>
<protein>
    <submittedName>
        <fullName evidence="4">TetR/AcrR family transcriptional regulator</fullName>
    </submittedName>
</protein>
<dbReference type="Gene3D" id="1.10.357.10">
    <property type="entry name" value="Tetracycline Repressor, domain 2"/>
    <property type="match status" value="1"/>
</dbReference>
<dbReference type="AlphaFoldDB" id="A0A5P2GAK4"/>
<dbReference type="OrthoDB" id="836882at2"/>
<organism evidence="4 5">
    <name type="scientific">Rhizosphaericola mali</name>
    <dbReference type="NCBI Taxonomy" id="2545455"/>
    <lineage>
        <taxon>Bacteria</taxon>
        <taxon>Pseudomonadati</taxon>
        <taxon>Bacteroidota</taxon>
        <taxon>Chitinophagia</taxon>
        <taxon>Chitinophagales</taxon>
        <taxon>Chitinophagaceae</taxon>
        <taxon>Rhizosphaericola</taxon>
    </lineage>
</organism>
<keyword evidence="5" id="KW-1185">Reference proteome</keyword>
<dbReference type="SUPFAM" id="SSF46689">
    <property type="entry name" value="Homeodomain-like"/>
    <property type="match status" value="1"/>
</dbReference>
<gene>
    <name evidence="4" type="ORF">E0W69_009020</name>
</gene>